<reference evidence="2" key="1">
    <citation type="submission" date="2022-07" db="EMBL/GenBank/DDBJ databases">
        <title>Fungi with potential for degradation of polypropylene.</title>
        <authorList>
            <person name="Gostincar C."/>
        </authorList>
    </citation>
    <scope>NUCLEOTIDE SEQUENCE</scope>
    <source>
        <strain evidence="2">EXF-13287</strain>
    </source>
</reference>
<feature type="compositionally biased region" description="Low complexity" evidence="1">
    <location>
        <begin position="99"/>
        <end position="109"/>
    </location>
</feature>
<protein>
    <submittedName>
        <fullName evidence="2">Uncharacterized protein</fullName>
    </submittedName>
</protein>
<feature type="compositionally biased region" description="Acidic residues" evidence="1">
    <location>
        <begin position="235"/>
        <end position="251"/>
    </location>
</feature>
<evidence type="ECO:0000313" key="3">
    <source>
        <dbReference type="Proteomes" id="UP001174691"/>
    </source>
</evidence>
<sequence length="350" mass="37628">MTTAGPAAVSTPKRKRSQLENDDADVPLLNAFSPADIALPLSSPADDGGTSPRTNVANRFRSLAIGRPRSFAEINSHARFAPHTIAPTTVIPESPQPNSKSTSTSSATMAKDDDEQMDCGVRKKPRMSQGEDEEEATRPPTEDEGDLPNTPPQPKPRNKPAKPAPTFAVERPATPPLRKATPPATDPADATTASTPTAQPGPTTFQWPPSPPPSSSISPPREPVSVAFRASMTWQEDEITIYDPDDSDDDGTGINGIGFKPTAAVAYARGVKRKQQLAEYRKREEREARARRSQRRRGASPRPVGGGGGGEEERVKKPGMGEQEKRKEKERRRVRFLEASVGTAAVATGS</sequence>
<feature type="region of interest" description="Disordered" evidence="1">
    <location>
        <begin position="271"/>
        <end position="350"/>
    </location>
</feature>
<proteinExistence type="predicted"/>
<feature type="region of interest" description="Disordered" evidence="1">
    <location>
        <begin position="75"/>
        <end position="256"/>
    </location>
</feature>
<feature type="region of interest" description="Disordered" evidence="1">
    <location>
        <begin position="1"/>
        <end position="27"/>
    </location>
</feature>
<evidence type="ECO:0000256" key="1">
    <source>
        <dbReference type="SAM" id="MobiDB-lite"/>
    </source>
</evidence>
<comment type="caution">
    <text evidence="2">The sequence shown here is derived from an EMBL/GenBank/DDBJ whole genome shotgun (WGS) entry which is preliminary data.</text>
</comment>
<name>A0AA38VQ06_9PEZI</name>
<feature type="compositionally biased region" description="Low complexity" evidence="1">
    <location>
        <begin position="180"/>
        <end position="204"/>
    </location>
</feature>
<dbReference type="AlphaFoldDB" id="A0AA38VQ06"/>
<feature type="compositionally biased region" description="Basic and acidic residues" evidence="1">
    <location>
        <begin position="279"/>
        <end position="290"/>
    </location>
</feature>
<dbReference type="Proteomes" id="UP001174691">
    <property type="component" value="Unassembled WGS sequence"/>
</dbReference>
<gene>
    <name evidence="2" type="ORF">NKR19_g4217</name>
</gene>
<organism evidence="2 3">
    <name type="scientific">Coniochaeta hoffmannii</name>
    <dbReference type="NCBI Taxonomy" id="91930"/>
    <lineage>
        <taxon>Eukaryota</taxon>
        <taxon>Fungi</taxon>
        <taxon>Dikarya</taxon>
        <taxon>Ascomycota</taxon>
        <taxon>Pezizomycotina</taxon>
        <taxon>Sordariomycetes</taxon>
        <taxon>Sordariomycetidae</taxon>
        <taxon>Coniochaetales</taxon>
        <taxon>Coniochaetaceae</taxon>
        <taxon>Coniochaeta</taxon>
    </lineage>
</organism>
<keyword evidence="3" id="KW-1185">Reference proteome</keyword>
<evidence type="ECO:0000313" key="2">
    <source>
        <dbReference type="EMBL" id="KAJ9156741.1"/>
    </source>
</evidence>
<dbReference type="EMBL" id="JANBVN010000051">
    <property type="protein sequence ID" value="KAJ9156741.1"/>
    <property type="molecule type" value="Genomic_DNA"/>
</dbReference>
<accession>A0AA38VQ06</accession>